<evidence type="ECO:0000256" key="4">
    <source>
        <dbReference type="ARBA" id="ARBA00009524"/>
    </source>
</evidence>
<feature type="binding site" evidence="17">
    <location>
        <begin position="411"/>
        <end position="415"/>
    </location>
    <ligand>
        <name>AMP</name>
        <dbReference type="ChEBI" id="CHEBI:456215"/>
    </ligand>
</feature>
<feature type="binding site" evidence="17">
    <location>
        <position position="324"/>
    </location>
    <ligand>
        <name>(6S)-NADPHX</name>
        <dbReference type="ChEBI" id="CHEBI:64076"/>
    </ligand>
</feature>
<comment type="catalytic activity">
    <reaction evidence="2 18 19">
        <text>(6R)-NADPHX = (6S)-NADPHX</text>
        <dbReference type="Rhea" id="RHEA:32227"/>
        <dbReference type="ChEBI" id="CHEBI:64076"/>
        <dbReference type="ChEBI" id="CHEBI:64077"/>
        <dbReference type="EC" id="5.1.99.6"/>
    </reaction>
</comment>
<comment type="similarity">
    <text evidence="3 19">In the N-terminal section; belongs to the NnrE/AIBP family.</text>
</comment>
<sequence>MYPAYIHTQATARNIDHAAIETYRIPSLILMEHAAIESTKIIEKHITIDKSICILCGPGNNGADGLAIARLLQTKYSKLFVVVPEVKNMSEEEKIQFQMIQNLNIEYDYNLPNETYDVYIDCIFGNGLSRDITGFYKAMIQNVNATHSTIISIDMPSGIDATMGNILGCAIHADYTISLDCYKQGQWLNDGKSHCGKLYLVDIGIPQILHQKCMNIIKVLNEEDIHIPDRPLTAHKSTFGKALMIGGSQNMHGAIHMASLSAYKSGIGTLTLMVPECISNILAIKSDFYMLLQCSDRNGTFSSKAIEVLKQNMNNYSILSIGNGMQKNNVTISLVEQVLKSDKKVVLDADALWAAQKNIDLLKRNETTILTPHIKEMSDLTGINITTILSNPFEIARDFSKEYKNCVLILKSSQTYIAHQGNVYVLDAQNAGLAKGGSGDILCGIVVAMLGQCKDPMQAALCATYLHSQSAKLDIDLASFMPEDIINNIPNTLKRLRS</sequence>
<dbReference type="GO" id="GO:0110051">
    <property type="term" value="P:metabolite repair"/>
    <property type="evidence" value="ECO:0007669"/>
    <property type="project" value="TreeGrafter"/>
</dbReference>
<dbReference type="Proteomes" id="UP000265489">
    <property type="component" value="Unassembled WGS sequence"/>
</dbReference>
<comment type="cofactor">
    <cofactor evidence="17">
        <name>Mg(2+)</name>
        <dbReference type="ChEBI" id="CHEBI:18420"/>
    </cofactor>
</comment>
<comment type="catalytic activity">
    <reaction evidence="15 17 19">
        <text>(6S)-NADHX + ADP = AMP + phosphate + NADH + H(+)</text>
        <dbReference type="Rhea" id="RHEA:32223"/>
        <dbReference type="ChEBI" id="CHEBI:15378"/>
        <dbReference type="ChEBI" id="CHEBI:43474"/>
        <dbReference type="ChEBI" id="CHEBI:57945"/>
        <dbReference type="ChEBI" id="CHEBI:64074"/>
        <dbReference type="ChEBI" id="CHEBI:456215"/>
        <dbReference type="ChEBI" id="CHEBI:456216"/>
        <dbReference type="EC" id="4.2.1.136"/>
    </reaction>
</comment>
<keyword evidence="5 18" id="KW-0479">Metal-binding</keyword>
<dbReference type="PANTHER" id="PTHR12592">
    <property type="entry name" value="ATP-DEPENDENT (S)-NAD(P)H-HYDRATE DEHYDRATASE FAMILY MEMBER"/>
    <property type="match status" value="1"/>
</dbReference>
<dbReference type="HAMAP" id="MF_01965">
    <property type="entry name" value="NADHX_dehydratase"/>
    <property type="match status" value="1"/>
</dbReference>
<evidence type="ECO:0000256" key="14">
    <source>
        <dbReference type="ARBA" id="ARBA00025153"/>
    </source>
</evidence>
<dbReference type="Pfam" id="PF01256">
    <property type="entry name" value="Carb_kinase"/>
    <property type="match status" value="1"/>
</dbReference>
<comment type="function">
    <text evidence="18">Catalyzes the epimerization of the S- and R-forms of NAD(P)HX, a damaged form of NAD(P)H that is a result of enzymatic or heat-dependent hydration. This is a prerequisite for the S-specific NAD(P)H-hydrate dehydratase to allow the repair of both epimers of NAD(P)HX.</text>
</comment>
<keyword evidence="10 17" id="KW-0520">NAD</keyword>
<dbReference type="Gene3D" id="3.40.50.10260">
    <property type="entry name" value="YjeF N-terminal domain"/>
    <property type="match status" value="1"/>
</dbReference>
<evidence type="ECO:0000256" key="3">
    <source>
        <dbReference type="ARBA" id="ARBA00006001"/>
    </source>
</evidence>
<accession>A0A395W7X9</accession>
<dbReference type="NCBIfam" id="TIGR00196">
    <property type="entry name" value="yjeF_cterm"/>
    <property type="match status" value="1"/>
</dbReference>
<dbReference type="CDD" id="cd01171">
    <property type="entry name" value="YXKO-related"/>
    <property type="match status" value="1"/>
</dbReference>
<dbReference type="GO" id="GO:0052856">
    <property type="term" value="F:NAD(P)HX epimerase activity"/>
    <property type="evidence" value="ECO:0007669"/>
    <property type="project" value="UniProtKB-UniRule"/>
</dbReference>
<evidence type="ECO:0000256" key="18">
    <source>
        <dbReference type="HAMAP-Rule" id="MF_01966"/>
    </source>
</evidence>
<proteinExistence type="inferred from homology"/>
<comment type="catalytic activity">
    <reaction evidence="1 18 19">
        <text>(6R)-NADHX = (6S)-NADHX</text>
        <dbReference type="Rhea" id="RHEA:32215"/>
        <dbReference type="ChEBI" id="CHEBI:64074"/>
        <dbReference type="ChEBI" id="CHEBI:64075"/>
        <dbReference type="EC" id="5.1.99.6"/>
    </reaction>
</comment>
<keyword evidence="8 17" id="KW-0521">NADP</keyword>
<feature type="domain" description="YjeF C-terminal" evidence="20">
    <location>
        <begin position="219"/>
        <end position="496"/>
    </location>
</feature>
<dbReference type="PROSITE" id="PS51385">
    <property type="entry name" value="YJEF_N"/>
    <property type="match status" value="1"/>
</dbReference>
<feature type="binding site" evidence="17">
    <location>
        <position position="373"/>
    </location>
    <ligand>
        <name>(6S)-NADPHX</name>
        <dbReference type="ChEBI" id="CHEBI:64076"/>
    </ligand>
</feature>
<comment type="caution">
    <text evidence="22">The sequence shown here is derived from an EMBL/GenBank/DDBJ whole genome shotgun (WGS) entry which is preliminary data.</text>
</comment>
<dbReference type="InterPro" id="IPR000631">
    <property type="entry name" value="CARKD"/>
</dbReference>
<evidence type="ECO:0000256" key="6">
    <source>
        <dbReference type="ARBA" id="ARBA00022741"/>
    </source>
</evidence>
<dbReference type="InterPro" id="IPR029056">
    <property type="entry name" value="Ribokinase-like"/>
</dbReference>
<name>A0A395W7X9_9FIRM</name>
<evidence type="ECO:0000256" key="16">
    <source>
        <dbReference type="ARBA" id="ARBA00049209"/>
    </source>
</evidence>
<evidence type="ECO:0000256" key="12">
    <source>
        <dbReference type="ARBA" id="ARBA00023239"/>
    </source>
</evidence>
<dbReference type="GeneID" id="66580761"/>
<reference evidence="22 23" key="1">
    <citation type="submission" date="2018-08" db="EMBL/GenBank/DDBJ databases">
        <title>A genome reference for cultivated species of the human gut microbiota.</title>
        <authorList>
            <person name="Zou Y."/>
            <person name="Xue W."/>
            <person name="Luo G."/>
        </authorList>
    </citation>
    <scope>NUCLEOTIDE SEQUENCE [LARGE SCALE GENOMIC DNA]</scope>
    <source>
        <strain evidence="22 23">AF15-20</strain>
    </source>
</reference>
<dbReference type="InterPro" id="IPR036652">
    <property type="entry name" value="YjeF_N_dom_sf"/>
</dbReference>
<dbReference type="AlphaFoldDB" id="A0A395W7X9"/>
<protein>
    <recommendedName>
        <fullName evidence="19">Bifunctional NAD(P)H-hydrate repair enzyme</fullName>
    </recommendedName>
    <alternativeName>
        <fullName evidence="19">Nicotinamide nucleotide repair protein</fullName>
    </alternativeName>
    <domain>
        <recommendedName>
            <fullName evidence="19">ADP-dependent (S)-NAD(P)H-hydrate dehydratase</fullName>
            <ecNumber evidence="19">4.2.1.136</ecNumber>
        </recommendedName>
        <alternativeName>
            <fullName evidence="19">ADP-dependent NAD(P)HX dehydratase</fullName>
        </alternativeName>
    </domain>
    <domain>
        <recommendedName>
            <fullName evidence="19">NAD(P)H-hydrate epimerase</fullName>
            <ecNumber evidence="19">5.1.99.6</ecNumber>
        </recommendedName>
    </domain>
</protein>
<feature type="domain" description="YjeF N-terminal" evidence="21">
    <location>
        <begin position="12"/>
        <end position="211"/>
    </location>
</feature>
<keyword evidence="7 17" id="KW-0067">ATP-binding</keyword>
<dbReference type="HAMAP" id="MF_01966">
    <property type="entry name" value="NADHX_epimerase"/>
    <property type="match status" value="1"/>
</dbReference>
<feature type="binding site" evidence="18">
    <location>
        <begin position="60"/>
        <end position="64"/>
    </location>
    <ligand>
        <name>(6S)-NADPHX</name>
        <dbReference type="ChEBI" id="CHEBI:64076"/>
    </ligand>
</feature>
<feature type="binding site" evidence="18">
    <location>
        <position position="157"/>
    </location>
    <ligand>
        <name>K(+)</name>
        <dbReference type="ChEBI" id="CHEBI:29103"/>
    </ligand>
</feature>
<comment type="cofactor">
    <cofactor evidence="18 19">
        <name>K(+)</name>
        <dbReference type="ChEBI" id="CHEBI:29103"/>
    </cofactor>
    <text evidence="18 19">Binds 1 potassium ion per subunit.</text>
</comment>
<organism evidence="22 23">
    <name type="scientific">Holdemanella biformis</name>
    <dbReference type="NCBI Taxonomy" id="1735"/>
    <lineage>
        <taxon>Bacteria</taxon>
        <taxon>Bacillati</taxon>
        <taxon>Bacillota</taxon>
        <taxon>Erysipelotrichia</taxon>
        <taxon>Erysipelotrichales</taxon>
        <taxon>Erysipelotrichaceae</taxon>
        <taxon>Holdemanella</taxon>
    </lineage>
</organism>
<evidence type="ECO:0000256" key="19">
    <source>
        <dbReference type="PIRNR" id="PIRNR017184"/>
    </source>
</evidence>
<feature type="binding site" evidence="18">
    <location>
        <position position="154"/>
    </location>
    <ligand>
        <name>(6S)-NADPHX</name>
        <dbReference type="ChEBI" id="CHEBI:64076"/>
    </ligand>
</feature>
<dbReference type="PROSITE" id="PS51383">
    <property type="entry name" value="YJEF_C_3"/>
    <property type="match status" value="1"/>
</dbReference>
<dbReference type="PANTHER" id="PTHR12592:SF0">
    <property type="entry name" value="ATP-DEPENDENT (S)-NAD(P)H-HYDRATE DEHYDRATASE"/>
    <property type="match status" value="1"/>
</dbReference>
<dbReference type="RefSeq" id="WP_118325978.1">
    <property type="nucleotide sequence ID" value="NZ_DAWEIE010000053.1"/>
</dbReference>
<dbReference type="EC" id="5.1.99.6" evidence="19"/>
<keyword evidence="13" id="KW-0511">Multifunctional enzyme</keyword>
<comment type="similarity">
    <text evidence="4 19">In the C-terminal section; belongs to the NnrD/CARKD family.</text>
</comment>
<dbReference type="SUPFAM" id="SSF53613">
    <property type="entry name" value="Ribokinase-like"/>
    <property type="match status" value="1"/>
</dbReference>
<comment type="subunit">
    <text evidence="17">Homotetramer.</text>
</comment>
<comment type="similarity">
    <text evidence="18">Belongs to the NnrE/AIBP family.</text>
</comment>
<dbReference type="GO" id="GO:0005524">
    <property type="term" value="F:ATP binding"/>
    <property type="evidence" value="ECO:0007669"/>
    <property type="project" value="UniProtKB-UniRule"/>
</dbReference>
<dbReference type="NCBIfam" id="TIGR00197">
    <property type="entry name" value="yjeF_nterm"/>
    <property type="match status" value="1"/>
</dbReference>
<dbReference type="EC" id="4.2.1.136" evidence="19"/>
<dbReference type="GO" id="GO:0052855">
    <property type="term" value="F:ADP-dependent NAD(P)H-hydrate dehydratase activity"/>
    <property type="evidence" value="ECO:0007669"/>
    <property type="project" value="UniProtKB-UniRule"/>
</dbReference>
<evidence type="ECO:0000256" key="9">
    <source>
        <dbReference type="ARBA" id="ARBA00022958"/>
    </source>
</evidence>
<keyword evidence="11 18" id="KW-0413">Isomerase</keyword>
<dbReference type="GO" id="GO:0046872">
    <property type="term" value="F:metal ion binding"/>
    <property type="evidence" value="ECO:0007669"/>
    <property type="project" value="UniProtKB-UniRule"/>
</dbReference>
<comment type="similarity">
    <text evidence="17">Belongs to the NnrD/CARKD family.</text>
</comment>
<feature type="binding site" evidence="17">
    <location>
        <position position="254"/>
    </location>
    <ligand>
        <name>(6S)-NADPHX</name>
        <dbReference type="ChEBI" id="CHEBI:64076"/>
    </ligand>
</feature>
<keyword evidence="12 17" id="KW-0456">Lyase</keyword>
<dbReference type="EMBL" id="QRYQ01000040">
    <property type="protein sequence ID" value="RGU88841.1"/>
    <property type="molecule type" value="Genomic_DNA"/>
</dbReference>
<comment type="function">
    <text evidence="17">Catalyzes the dehydration of the S-form of NAD(P)HX at the expense of ADP, which is converted to AMP. Together with NAD(P)HX epimerase, which catalyzes the epimerization of the S- and R-forms, the enzyme allows the repair of both epimers of NAD(P)HX, a damaged form of NAD(P)H that is a result of enzymatic or heat-dependent hydration.</text>
</comment>
<dbReference type="Pfam" id="PF03853">
    <property type="entry name" value="YjeF_N"/>
    <property type="match status" value="1"/>
</dbReference>
<evidence type="ECO:0000256" key="10">
    <source>
        <dbReference type="ARBA" id="ARBA00023027"/>
    </source>
</evidence>
<feature type="binding site" evidence="17">
    <location>
        <position position="439"/>
    </location>
    <ligand>
        <name>AMP</name>
        <dbReference type="ChEBI" id="CHEBI:456215"/>
    </ligand>
</feature>
<dbReference type="Gene3D" id="3.40.1190.20">
    <property type="match status" value="1"/>
</dbReference>
<dbReference type="InterPro" id="IPR004443">
    <property type="entry name" value="YjeF_N_dom"/>
</dbReference>
<evidence type="ECO:0000313" key="23">
    <source>
        <dbReference type="Proteomes" id="UP000265489"/>
    </source>
</evidence>
<keyword evidence="9 18" id="KW-0630">Potassium</keyword>
<evidence type="ECO:0000256" key="15">
    <source>
        <dbReference type="ARBA" id="ARBA00048238"/>
    </source>
</evidence>
<dbReference type="SUPFAM" id="SSF64153">
    <property type="entry name" value="YjeF N-terminal domain-like"/>
    <property type="match status" value="1"/>
</dbReference>
<dbReference type="GO" id="GO:0046496">
    <property type="term" value="P:nicotinamide nucleotide metabolic process"/>
    <property type="evidence" value="ECO:0007669"/>
    <property type="project" value="UniProtKB-UniRule"/>
</dbReference>
<evidence type="ECO:0000259" key="21">
    <source>
        <dbReference type="PROSITE" id="PS51385"/>
    </source>
</evidence>
<feature type="binding site" evidence="17">
    <location>
        <position position="440"/>
    </location>
    <ligand>
        <name>(6S)-NADPHX</name>
        <dbReference type="ChEBI" id="CHEBI:64076"/>
    </ligand>
</feature>
<keyword evidence="6 17" id="KW-0547">Nucleotide-binding</keyword>
<feature type="binding site" evidence="18">
    <location>
        <position position="121"/>
    </location>
    <ligand>
        <name>K(+)</name>
        <dbReference type="ChEBI" id="CHEBI:29103"/>
    </ligand>
</feature>
<evidence type="ECO:0000256" key="1">
    <source>
        <dbReference type="ARBA" id="ARBA00000013"/>
    </source>
</evidence>
<evidence type="ECO:0000256" key="11">
    <source>
        <dbReference type="ARBA" id="ARBA00023235"/>
    </source>
</evidence>
<gene>
    <name evidence="18" type="primary">nnrE</name>
    <name evidence="17" type="synonym">nnrD</name>
    <name evidence="22" type="ORF">DWW32_12595</name>
</gene>
<evidence type="ECO:0000256" key="7">
    <source>
        <dbReference type="ARBA" id="ARBA00022840"/>
    </source>
</evidence>
<evidence type="ECO:0000256" key="5">
    <source>
        <dbReference type="ARBA" id="ARBA00022723"/>
    </source>
</evidence>
<evidence type="ECO:0000256" key="2">
    <source>
        <dbReference type="ARBA" id="ARBA00000909"/>
    </source>
</evidence>
<dbReference type="PIRSF" id="PIRSF017184">
    <property type="entry name" value="Nnr"/>
    <property type="match status" value="1"/>
</dbReference>
<feature type="binding site" evidence="18">
    <location>
        <begin position="125"/>
        <end position="131"/>
    </location>
    <ligand>
        <name>(6S)-NADPHX</name>
        <dbReference type="ChEBI" id="CHEBI:64076"/>
    </ligand>
</feature>
<dbReference type="InterPro" id="IPR030677">
    <property type="entry name" value="Nnr"/>
</dbReference>
<evidence type="ECO:0000256" key="13">
    <source>
        <dbReference type="ARBA" id="ARBA00023268"/>
    </source>
</evidence>
<evidence type="ECO:0000256" key="17">
    <source>
        <dbReference type="HAMAP-Rule" id="MF_01965"/>
    </source>
</evidence>
<evidence type="ECO:0000313" key="22">
    <source>
        <dbReference type="EMBL" id="RGU88841.1"/>
    </source>
</evidence>
<evidence type="ECO:0000259" key="20">
    <source>
        <dbReference type="PROSITE" id="PS51383"/>
    </source>
</evidence>
<evidence type="ECO:0000256" key="8">
    <source>
        <dbReference type="ARBA" id="ARBA00022857"/>
    </source>
</evidence>
<comment type="function">
    <text evidence="14 19">Bifunctional enzyme that catalyzes the epimerization of the S- and R-forms of NAD(P)HX and the dehydration of the S-form of NAD(P)HX at the expense of ADP, which is converted to AMP. This allows the repair of both epimers of NAD(P)HX, a damaged form of NAD(P)H that is a result of enzymatic or heat-dependent hydration.</text>
</comment>
<comment type="catalytic activity">
    <reaction evidence="16 17 19">
        <text>(6S)-NADPHX + ADP = AMP + phosphate + NADPH + H(+)</text>
        <dbReference type="Rhea" id="RHEA:32235"/>
        <dbReference type="ChEBI" id="CHEBI:15378"/>
        <dbReference type="ChEBI" id="CHEBI:43474"/>
        <dbReference type="ChEBI" id="CHEBI:57783"/>
        <dbReference type="ChEBI" id="CHEBI:64076"/>
        <dbReference type="ChEBI" id="CHEBI:456215"/>
        <dbReference type="ChEBI" id="CHEBI:456216"/>
        <dbReference type="EC" id="4.2.1.136"/>
    </reaction>
</comment>
<feature type="binding site" evidence="18">
    <location>
        <position position="61"/>
    </location>
    <ligand>
        <name>K(+)</name>
        <dbReference type="ChEBI" id="CHEBI:29103"/>
    </ligand>
</feature>
<feature type="binding site" evidence="18">
    <location>
        <position position="136"/>
    </location>
    <ligand>
        <name>(6S)-NADPHX</name>
        <dbReference type="ChEBI" id="CHEBI:64076"/>
    </ligand>
</feature>